<name>A0A8S5QAI2_9CAUD</name>
<sequence length="71" mass="7759">MEKKQYNGCSLGFVAVLSLSLILLILKLMGAPLKWIVVAAPLTGSIIIFLIWIFLSAVAQLILQATEKMRG</sequence>
<protein>
    <submittedName>
        <fullName evidence="2">Uncharacterized protein</fullName>
    </submittedName>
</protein>
<evidence type="ECO:0000256" key="1">
    <source>
        <dbReference type="SAM" id="Phobius"/>
    </source>
</evidence>
<reference evidence="2" key="1">
    <citation type="journal article" date="2021" name="Proc. Natl. Acad. Sci. U.S.A.">
        <title>A Catalog of Tens of Thousands of Viruses from Human Metagenomes Reveals Hidden Associations with Chronic Diseases.</title>
        <authorList>
            <person name="Tisza M.J."/>
            <person name="Buck C.B."/>
        </authorList>
    </citation>
    <scope>NUCLEOTIDE SEQUENCE</scope>
    <source>
        <strain evidence="2">CtfR912</strain>
    </source>
</reference>
<feature type="transmembrane region" description="Helical" evidence="1">
    <location>
        <begin position="12"/>
        <end position="29"/>
    </location>
</feature>
<evidence type="ECO:0000313" key="2">
    <source>
        <dbReference type="EMBL" id="DAE15930.1"/>
    </source>
</evidence>
<feature type="transmembrane region" description="Helical" evidence="1">
    <location>
        <begin position="35"/>
        <end position="63"/>
    </location>
</feature>
<proteinExistence type="predicted"/>
<dbReference type="EMBL" id="BK015614">
    <property type="protein sequence ID" value="DAE15930.1"/>
    <property type="molecule type" value="Genomic_DNA"/>
</dbReference>
<keyword evidence="1" id="KW-0812">Transmembrane</keyword>
<organism evidence="2">
    <name type="scientific">Siphoviridae sp. ctfR912</name>
    <dbReference type="NCBI Taxonomy" id="2825596"/>
    <lineage>
        <taxon>Viruses</taxon>
        <taxon>Duplodnaviria</taxon>
        <taxon>Heunggongvirae</taxon>
        <taxon>Uroviricota</taxon>
        <taxon>Caudoviricetes</taxon>
    </lineage>
</organism>
<accession>A0A8S5QAI2</accession>
<keyword evidence="1" id="KW-0472">Membrane</keyword>
<keyword evidence="1" id="KW-1133">Transmembrane helix</keyword>